<dbReference type="GeneID" id="54575658"/>
<evidence type="ECO:0000313" key="3">
    <source>
        <dbReference type="Proteomes" id="UP000800094"/>
    </source>
</evidence>
<gene>
    <name evidence="2" type="ORF">BU26DRAFT_342390</name>
</gene>
<feature type="signal peptide" evidence="1">
    <location>
        <begin position="1"/>
        <end position="26"/>
    </location>
</feature>
<sequence>MAGVFRWRSHRVWIGVSPLLLPSTGGTTCRNFREGDWRLVGWDGHLSFILVKQYARPGLPSILILLVIRSDVRGPPGVPKQANRHPHPSGSEALLEASAGLNAIGACISRMPSGLYTLARVSSSSRVHSIELFMLHVHNYPGP</sequence>
<reference evidence="2" key="1">
    <citation type="journal article" date="2020" name="Stud. Mycol.">
        <title>101 Dothideomycetes genomes: a test case for predicting lifestyles and emergence of pathogens.</title>
        <authorList>
            <person name="Haridas S."/>
            <person name="Albert R."/>
            <person name="Binder M."/>
            <person name="Bloem J."/>
            <person name="Labutti K."/>
            <person name="Salamov A."/>
            <person name="Andreopoulos B."/>
            <person name="Baker S."/>
            <person name="Barry K."/>
            <person name="Bills G."/>
            <person name="Bluhm B."/>
            <person name="Cannon C."/>
            <person name="Castanera R."/>
            <person name="Culley D."/>
            <person name="Daum C."/>
            <person name="Ezra D."/>
            <person name="Gonzalez J."/>
            <person name="Henrissat B."/>
            <person name="Kuo A."/>
            <person name="Liang C."/>
            <person name="Lipzen A."/>
            <person name="Lutzoni F."/>
            <person name="Magnuson J."/>
            <person name="Mondo S."/>
            <person name="Nolan M."/>
            <person name="Ohm R."/>
            <person name="Pangilinan J."/>
            <person name="Park H.-J."/>
            <person name="Ramirez L."/>
            <person name="Alfaro M."/>
            <person name="Sun H."/>
            <person name="Tritt A."/>
            <person name="Yoshinaga Y."/>
            <person name="Zwiers L.-H."/>
            <person name="Turgeon B."/>
            <person name="Goodwin S."/>
            <person name="Spatafora J."/>
            <person name="Crous P."/>
            <person name="Grigoriev I."/>
        </authorList>
    </citation>
    <scope>NUCLEOTIDE SEQUENCE</scope>
    <source>
        <strain evidence="2">CBS 122368</strain>
    </source>
</reference>
<dbReference type="Proteomes" id="UP000800094">
    <property type="component" value="Unassembled WGS sequence"/>
</dbReference>
<keyword evidence="1" id="KW-0732">Signal</keyword>
<accession>A0A6A6I9S0</accession>
<keyword evidence="3" id="KW-1185">Reference proteome</keyword>
<feature type="chain" id="PRO_5025524101" evidence="1">
    <location>
        <begin position="27"/>
        <end position="143"/>
    </location>
</feature>
<proteinExistence type="predicted"/>
<protein>
    <submittedName>
        <fullName evidence="2">Uncharacterized protein</fullName>
    </submittedName>
</protein>
<organism evidence="2 3">
    <name type="scientific">Trematosphaeria pertusa</name>
    <dbReference type="NCBI Taxonomy" id="390896"/>
    <lineage>
        <taxon>Eukaryota</taxon>
        <taxon>Fungi</taxon>
        <taxon>Dikarya</taxon>
        <taxon>Ascomycota</taxon>
        <taxon>Pezizomycotina</taxon>
        <taxon>Dothideomycetes</taxon>
        <taxon>Pleosporomycetidae</taxon>
        <taxon>Pleosporales</taxon>
        <taxon>Massarineae</taxon>
        <taxon>Trematosphaeriaceae</taxon>
        <taxon>Trematosphaeria</taxon>
    </lineage>
</organism>
<name>A0A6A6I9S0_9PLEO</name>
<evidence type="ECO:0000313" key="2">
    <source>
        <dbReference type="EMBL" id="KAF2247126.1"/>
    </source>
</evidence>
<dbReference type="RefSeq" id="XP_033682130.1">
    <property type="nucleotide sequence ID" value="XM_033822328.1"/>
</dbReference>
<evidence type="ECO:0000256" key="1">
    <source>
        <dbReference type="SAM" id="SignalP"/>
    </source>
</evidence>
<dbReference type="EMBL" id="ML987197">
    <property type="protein sequence ID" value="KAF2247126.1"/>
    <property type="molecule type" value="Genomic_DNA"/>
</dbReference>
<dbReference type="AlphaFoldDB" id="A0A6A6I9S0"/>